<dbReference type="Gene3D" id="1.10.10.2390">
    <property type="match status" value="1"/>
</dbReference>
<dbReference type="InterPro" id="IPR021784">
    <property type="entry name" value="DUF3349"/>
</dbReference>
<accession>A0A7W3IUI3</accession>
<dbReference type="Gene3D" id="6.10.140.2080">
    <property type="match status" value="1"/>
</dbReference>
<dbReference type="RefSeq" id="WP_182561126.1">
    <property type="nucleotide sequence ID" value="NZ_JACGWT010000005.1"/>
</dbReference>
<gene>
    <name evidence="1" type="ORF">FHX74_003149</name>
</gene>
<evidence type="ECO:0008006" key="3">
    <source>
        <dbReference type="Google" id="ProtNLM"/>
    </source>
</evidence>
<dbReference type="AlphaFoldDB" id="A0A7W3IUI3"/>
<protein>
    <recommendedName>
        <fullName evidence="3">DUF3349 domain-containing protein</fullName>
    </recommendedName>
</protein>
<dbReference type="Pfam" id="PF11829">
    <property type="entry name" value="DUF3349"/>
    <property type="match status" value="1"/>
</dbReference>
<name>A0A7W3IUI3_9ACTN</name>
<reference evidence="1 2" key="1">
    <citation type="submission" date="2020-07" db="EMBL/GenBank/DDBJ databases">
        <title>Sequencing the genomes of 1000 actinobacteria strains.</title>
        <authorList>
            <person name="Klenk H.-P."/>
        </authorList>
    </citation>
    <scope>NUCLEOTIDE SEQUENCE [LARGE SCALE GENOMIC DNA]</scope>
    <source>
        <strain evidence="1 2">DSM 100723</strain>
    </source>
</reference>
<dbReference type="EMBL" id="JACGWT010000005">
    <property type="protein sequence ID" value="MBA8795513.1"/>
    <property type="molecule type" value="Genomic_DNA"/>
</dbReference>
<organism evidence="1 2">
    <name type="scientific">Microlunatus kandeliicorticis</name>
    <dbReference type="NCBI Taxonomy" id="1759536"/>
    <lineage>
        <taxon>Bacteria</taxon>
        <taxon>Bacillati</taxon>
        <taxon>Actinomycetota</taxon>
        <taxon>Actinomycetes</taxon>
        <taxon>Propionibacteriales</taxon>
        <taxon>Propionibacteriaceae</taxon>
        <taxon>Microlunatus</taxon>
    </lineage>
</organism>
<keyword evidence="2" id="KW-1185">Reference proteome</keyword>
<comment type="caution">
    <text evidence="1">The sequence shown here is derived from an EMBL/GenBank/DDBJ whole genome shotgun (WGS) entry which is preliminary data.</text>
</comment>
<dbReference type="Proteomes" id="UP000523079">
    <property type="component" value="Unassembled WGS sequence"/>
</dbReference>
<sequence length="123" mass="13160">MTLPSGITANDVTPGPSVFGRVLGWLTAGYPEGIPPQDRFAVVALLKRRLTDEQVHEIVAELTLAERPSGPDGVITDVEIEQLTERVLSEQPSPSDLARVSARLAAAGWPLEGEHLPDEADPS</sequence>
<evidence type="ECO:0000313" key="1">
    <source>
        <dbReference type="EMBL" id="MBA8795513.1"/>
    </source>
</evidence>
<proteinExistence type="predicted"/>
<evidence type="ECO:0000313" key="2">
    <source>
        <dbReference type="Proteomes" id="UP000523079"/>
    </source>
</evidence>